<dbReference type="EMBL" id="LR899553">
    <property type="protein sequence ID" value="CAD7240486.1"/>
    <property type="molecule type" value="Genomic_DNA"/>
</dbReference>
<dbReference type="SUPFAM" id="SSF54768">
    <property type="entry name" value="dsRNA-binding domain-like"/>
    <property type="match status" value="1"/>
</dbReference>
<organism evidence="4">
    <name type="scientific">Darwinula stevensoni</name>
    <dbReference type="NCBI Taxonomy" id="69355"/>
    <lineage>
        <taxon>Eukaryota</taxon>
        <taxon>Metazoa</taxon>
        <taxon>Ecdysozoa</taxon>
        <taxon>Arthropoda</taxon>
        <taxon>Crustacea</taxon>
        <taxon>Oligostraca</taxon>
        <taxon>Ostracoda</taxon>
        <taxon>Podocopa</taxon>
        <taxon>Podocopida</taxon>
        <taxon>Darwinulocopina</taxon>
        <taxon>Darwinuloidea</taxon>
        <taxon>Darwinulidae</taxon>
        <taxon>Darwinula</taxon>
    </lineage>
</organism>
<dbReference type="InterPro" id="IPR014720">
    <property type="entry name" value="dsRBD_dom"/>
</dbReference>
<gene>
    <name evidence="4" type="ORF">DSTB1V02_LOCUS509</name>
</gene>
<dbReference type="Proteomes" id="UP000677054">
    <property type="component" value="Unassembled WGS sequence"/>
</dbReference>
<evidence type="ECO:0000256" key="1">
    <source>
        <dbReference type="PROSITE-ProRule" id="PRU00266"/>
    </source>
</evidence>
<dbReference type="GO" id="GO:0031053">
    <property type="term" value="P:primary miRNA processing"/>
    <property type="evidence" value="ECO:0007669"/>
    <property type="project" value="InterPro"/>
</dbReference>
<dbReference type="CDD" id="cd19867">
    <property type="entry name" value="DSRM_DGCR8_rpt1"/>
    <property type="match status" value="1"/>
</dbReference>
<dbReference type="EMBL" id="CAJPEV010000036">
    <property type="protein sequence ID" value="CAG0879257.1"/>
    <property type="molecule type" value="Genomic_DNA"/>
</dbReference>
<dbReference type="Gene3D" id="3.30.160.20">
    <property type="match status" value="2"/>
</dbReference>
<name>A0A7R8WYD9_9CRUS</name>
<feature type="region of interest" description="Disordered" evidence="2">
    <location>
        <begin position="271"/>
        <end position="326"/>
    </location>
</feature>
<dbReference type="GO" id="GO:0042802">
    <property type="term" value="F:identical protein binding"/>
    <property type="evidence" value="ECO:0007669"/>
    <property type="project" value="InterPro"/>
</dbReference>
<dbReference type="GO" id="GO:0070878">
    <property type="term" value="F:primary miRNA binding"/>
    <property type="evidence" value="ECO:0007669"/>
    <property type="project" value="TreeGrafter"/>
</dbReference>
<dbReference type="GO" id="GO:0070877">
    <property type="term" value="C:microprocessor complex"/>
    <property type="evidence" value="ECO:0007669"/>
    <property type="project" value="InterPro"/>
</dbReference>
<dbReference type="GO" id="GO:0020037">
    <property type="term" value="F:heme binding"/>
    <property type="evidence" value="ECO:0007669"/>
    <property type="project" value="InterPro"/>
</dbReference>
<dbReference type="GO" id="GO:0003725">
    <property type="term" value="F:double-stranded RNA binding"/>
    <property type="evidence" value="ECO:0007669"/>
    <property type="project" value="TreeGrafter"/>
</dbReference>
<proteinExistence type="predicted"/>
<evidence type="ECO:0000256" key="2">
    <source>
        <dbReference type="SAM" id="MobiDB-lite"/>
    </source>
</evidence>
<protein>
    <recommendedName>
        <fullName evidence="3">DRBM domain-containing protein</fullName>
    </recommendedName>
</protein>
<keyword evidence="1" id="KW-0694">RNA-binding</keyword>
<dbReference type="CDD" id="cd19868">
    <property type="entry name" value="DSRM_DGCR8_rpt2"/>
    <property type="match status" value="1"/>
</dbReference>
<evidence type="ECO:0000313" key="4">
    <source>
        <dbReference type="EMBL" id="CAD7240486.1"/>
    </source>
</evidence>
<keyword evidence="5" id="KW-1185">Reference proteome</keyword>
<dbReference type="Gene3D" id="2.20.70.10">
    <property type="match status" value="1"/>
</dbReference>
<dbReference type="FunFam" id="3.30.160.20:FF:000021">
    <property type="entry name" value="Microprocessor complex subunit DGCR8"/>
    <property type="match status" value="1"/>
</dbReference>
<feature type="domain" description="DRBM" evidence="3">
    <location>
        <begin position="428"/>
        <end position="495"/>
    </location>
</feature>
<dbReference type="OrthoDB" id="112668at2759"/>
<dbReference type="PANTHER" id="PTHR13482">
    <property type="entry name" value="MICRORNA PROCESSOR COMPLEX SUBUNIT DGCR8"/>
    <property type="match status" value="1"/>
</dbReference>
<reference evidence="4" key="1">
    <citation type="submission" date="2020-11" db="EMBL/GenBank/DDBJ databases">
        <authorList>
            <person name="Tran Van P."/>
        </authorList>
    </citation>
    <scope>NUCLEOTIDE SEQUENCE</scope>
</reference>
<evidence type="ECO:0000313" key="5">
    <source>
        <dbReference type="Proteomes" id="UP000677054"/>
    </source>
</evidence>
<dbReference type="Gene3D" id="3.30.160.590">
    <property type="match status" value="1"/>
</dbReference>
<dbReference type="PANTHER" id="PTHR13482:SF3">
    <property type="entry name" value="MICROPROCESSOR COMPLEX SUBUNIT DGCR8"/>
    <property type="match status" value="1"/>
</dbReference>
<accession>A0A7R8WYD9</accession>
<dbReference type="SMART" id="SM00358">
    <property type="entry name" value="DSRM"/>
    <property type="match status" value="1"/>
</dbReference>
<dbReference type="InterPro" id="IPR040375">
    <property type="entry name" value="DGCR8"/>
</dbReference>
<dbReference type="PROSITE" id="PS50137">
    <property type="entry name" value="DS_RBD"/>
    <property type="match status" value="1"/>
</dbReference>
<feature type="compositionally biased region" description="Basic and acidic residues" evidence="2">
    <location>
        <begin position="306"/>
        <end position="316"/>
    </location>
</feature>
<sequence>MYHQIVFTQFLPGLERAIREMDSIMSSVVAEEDERPASSDAFWGVSPFTTPPKRLRLDSMPNGLEEFELQQENGAVEESFQMEERLDDASAELGLSMVSAIPSSNERVFDLLDELPDEDDDEGEEDDLESSEGEEISQEEIDQLLEKGVDDQMRQEQEEQAEKEKERMKNVVERVRLIVKDYPENPLELLPAGWIKVTHFSGMPIYLHKPTRVCSFSRPYYIGSASVRKHHVPESAIPCLHYRSFKEKEAAAAQEMELVALENGRQLIESGADGNETAQCNGVKAKEDPGGSEPEAGEILDSETEGDQKSQNKEEESQNVVDQEEAKKRLNLPEVKVCSAAEAQKQESLTPADLKAYCQKLFEFKELRTLHFNSWSLRRRHEKEKRREQREIPVLQKDTHILRLPILAARRIGKRRRREFLLNPQGKTCVALLHEYLQMCLDRHPTYTFQEVGNAATPFRATVHIDGMQYGCGYGASKKDAKAAAAQNALEVLIPQFKEHLKKREAKGKQITKDKTDRSVWRLTLGFIFKYCSLTLTFFDEVNIEDTRVMELCNTIGELTPYQVLLSCLQKNYGLGKLDIKSELMTTNTRFNKFTMSVGKHSATVMCRNKREGKQMAAQKILKLLHPYINNWGSLLRLYGTDEVKAARLESHQVTQLQKQAIPHAPNMAILQKLREEMHKIKDVREHFQPIGKFKVPDGVSLPSASSSNLHNINL</sequence>
<feature type="compositionally biased region" description="Acidic residues" evidence="2">
    <location>
        <begin position="295"/>
        <end position="305"/>
    </location>
</feature>
<evidence type="ECO:0000259" key="3">
    <source>
        <dbReference type="PROSITE" id="PS50137"/>
    </source>
</evidence>
<feature type="region of interest" description="Disordered" evidence="2">
    <location>
        <begin position="116"/>
        <end position="139"/>
    </location>
</feature>
<dbReference type="Pfam" id="PF00035">
    <property type="entry name" value="dsrm"/>
    <property type="match status" value="1"/>
</dbReference>
<dbReference type="AlphaFoldDB" id="A0A7R8WYD9"/>